<protein>
    <submittedName>
        <fullName evidence="1">Phage-related protein</fullName>
    </submittedName>
</protein>
<dbReference type="KEGG" id="tam:Theam_0017"/>
<dbReference type="HOGENOM" id="CLU_1348365_0_0_0"/>
<keyword evidence="2" id="KW-1185">Reference proteome</keyword>
<dbReference type="STRING" id="648996.Theam_0017"/>
<dbReference type="RefSeq" id="WP_013536777.1">
    <property type="nucleotide sequence ID" value="NC_014926.1"/>
</dbReference>
<sequence length="199" mass="22578">MRSLSPAAILEKNKLYGNPFILCVNLKLPDGHTVHICQYDKPITIAGITYEPFPIHIGELKENNKGELTELPIQISNVAQELIPYIEDYEGLVGQEVELLWVFLSGSSYEVAISDTFQITSCSYDEKTISFNLGHYNLLDVLIPQRKVIEQCQWEFKSPECGYTGTDATCGKTFWDCIQKGNERRFGGFPTIQTNRVYL</sequence>
<dbReference type="Proteomes" id="UP000006362">
    <property type="component" value="Chromosome"/>
</dbReference>
<proteinExistence type="predicted"/>
<dbReference type="EMBL" id="CP002444">
    <property type="protein sequence ID" value="ADU95991.1"/>
    <property type="molecule type" value="Genomic_DNA"/>
</dbReference>
<reference evidence="1" key="1">
    <citation type="submission" date="2011-01" db="EMBL/GenBank/DDBJ databases">
        <title>Complete sequence of chromosome of Thermovibrio ammonificans HB-1.</title>
        <authorList>
            <consortium name="US DOE Joint Genome Institute"/>
            <person name="Lucas S."/>
            <person name="Copeland A."/>
            <person name="Lapidus A."/>
            <person name="Cheng J.-F."/>
            <person name="Goodwin L."/>
            <person name="Pitluck S."/>
            <person name="Davenport K."/>
            <person name="Detter J.C."/>
            <person name="Han C."/>
            <person name="Tapia R."/>
            <person name="Land M."/>
            <person name="Hauser L."/>
            <person name="Kyrpides N."/>
            <person name="Ivanova N."/>
            <person name="Ovchinnikova G."/>
            <person name="Vetriani C."/>
            <person name="Woyke T."/>
        </authorList>
    </citation>
    <scope>NUCLEOTIDE SEQUENCE [LARGE SCALE GENOMIC DNA]</scope>
    <source>
        <strain evidence="1">HB-1</strain>
    </source>
</reference>
<dbReference type="AlphaFoldDB" id="E8T2R6"/>
<dbReference type="OrthoDB" id="1669206at2"/>
<name>E8T2R6_THEA1</name>
<accession>E8T2R6</accession>
<evidence type="ECO:0000313" key="1">
    <source>
        <dbReference type="EMBL" id="ADU95991.1"/>
    </source>
</evidence>
<organism evidence="1 2">
    <name type="scientific">Thermovibrio ammonificans (strain DSM 15698 / JCM 12110 / HB-1)</name>
    <dbReference type="NCBI Taxonomy" id="648996"/>
    <lineage>
        <taxon>Bacteria</taxon>
        <taxon>Pseudomonadati</taxon>
        <taxon>Aquificota</taxon>
        <taxon>Aquificia</taxon>
        <taxon>Desulfurobacteriales</taxon>
        <taxon>Desulfurobacteriaceae</taxon>
        <taxon>Thermovibrio</taxon>
    </lineage>
</organism>
<dbReference type="eggNOG" id="COG4672">
    <property type="taxonomic scope" value="Bacteria"/>
</dbReference>
<evidence type="ECO:0000313" key="2">
    <source>
        <dbReference type="Proteomes" id="UP000006362"/>
    </source>
</evidence>
<gene>
    <name evidence="1" type="ordered locus">Theam_0017</name>
</gene>